<gene>
    <name evidence="1" type="ORF">OLEA9_A006231</name>
</gene>
<reference evidence="1 2" key="1">
    <citation type="submission" date="2019-12" db="EMBL/GenBank/DDBJ databases">
        <authorList>
            <person name="Alioto T."/>
            <person name="Alioto T."/>
            <person name="Gomez Garrido J."/>
        </authorList>
    </citation>
    <scope>NUCLEOTIDE SEQUENCE [LARGE SCALE GENOMIC DNA]</scope>
</reference>
<dbReference type="Gramene" id="OE9A006231T1">
    <property type="protein sequence ID" value="OE9A006231C1"/>
    <property type="gene ID" value="OE9A006231"/>
</dbReference>
<dbReference type="EMBL" id="CACTIH010007313">
    <property type="protein sequence ID" value="CAA3009153.1"/>
    <property type="molecule type" value="Genomic_DNA"/>
</dbReference>
<name>A0A8S0TTB2_OLEEU</name>
<organism evidence="1 2">
    <name type="scientific">Olea europaea subsp. europaea</name>
    <dbReference type="NCBI Taxonomy" id="158383"/>
    <lineage>
        <taxon>Eukaryota</taxon>
        <taxon>Viridiplantae</taxon>
        <taxon>Streptophyta</taxon>
        <taxon>Embryophyta</taxon>
        <taxon>Tracheophyta</taxon>
        <taxon>Spermatophyta</taxon>
        <taxon>Magnoliopsida</taxon>
        <taxon>eudicotyledons</taxon>
        <taxon>Gunneridae</taxon>
        <taxon>Pentapetalae</taxon>
        <taxon>asterids</taxon>
        <taxon>lamiids</taxon>
        <taxon>Lamiales</taxon>
        <taxon>Oleaceae</taxon>
        <taxon>Oleeae</taxon>
        <taxon>Olea</taxon>
    </lineage>
</organism>
<accession>A0A8S0TTB2</accession>
<evidence type="ECO:0000313" key="1">
    <source>
        <dbReference type="EMBL" id="CAA3009153.1"/>
    </source>
</evidence>
<sequence length="78" mass="8597">MGNWGCTVAVKIATVRCENSSDELLLRQSATLLQRVAGAAINYTAARRCTDLERRLPPLWTVVGATVSRWEGRQTPLP</sequence>
<dbReference type="AlphaFoldDB" id="A0A8S0TTB2"/>
<comment type="caution">
    <text evidence="1">The sequence shown here is derived from an EMBL/GenBank/DDBJ whole genome shotgun (WGS) entry which is preliminary data.</text>
</comment>
<keyword evidence="2" id="KW-1185">Reference proteome</keyword>
<proteinExistence type="predicted"/>
<evidence type="ECO:0000313" key="2">
    <source>
        <dbReference type="Proteomes" id="UP000594638"/>
    </source>
</evidence>
<protein>
    <submittedName>
        <fullName evidence="1">Uncharacterized protein</fullName>
    </submittedName>
</protein>
<dbReference type="Proteomes" id="UP000594638">
    <property type="component" value="Unassembled WGS sequence"/>
</dbReference>